<dbReference type="AlphaFoldDB" id="A0A218Z8T1"/>
<gene>
    <name evidence="2" type="ORF">B2J93_679</name>
</gene>
<dbReference type="InParanoid" id="A0A218Z8T1"/>
<sequence length="243" mass="25767">MIPPPPLDRRPGLVLLFGRSPWPPPAPPTDPAQLDGPRTGRGLSRKTGGGKGARDPPPSCPRRRRRRRRIAREFLLPPVPLPVPGPADITAGFLLGLPSPCRRRAPVCRGRRQVPPPLDAAAARQEKVLFRCTAGQCISHLAPGRHGRLACASRSFGMAKMQTPARPSAAVAVLTSAPKGGQGRATGGKISESAAQLLGQCGQSDMSHRGPCWQLSIHGRPALSLGLGDGREEIGRTPGQQRI</sequence>
<evidence type="ECO:0000313" key="3">
    <source>
        <dbReference type="Proteomes" id="UP000242519"/>
    </source>
</evidence>
<comment type="caution">
    <text evidence="2">The sequence shown here is derived from an EMBL/GenBank/DDBJ whole genome shotgun (WGS) entry which is preliminary data.</text>
</comment>
<evidence type="ECO:0000256" key="1">
    <source>
        <dbReference type="SAM" id="MobiDB-lite"/>
    </source>
</evidence>
<accession>A0A218Z8T1</accession>
<reference evidence="2 3" key="1">
    <citation type="submission" date="2017-04" db="EMBL/GenBank/DDBJ databases">
        <title>Draft genome sequence of Marssonina coronaria NL1: causal agent of apple blotch.</title>
        <authorList>
            <person name="Cheng Q."/>
        </authorList>
    </citation>
    <scope>NUCLEOTIDE SEQUENCE [LARGE SCALE GENOMIC DNA]</scope>
    <source>
        <strain evidence="2 3">NL1</strain>
    </source>
</reference>
<evidence type="ECO:0000313" key="2">
    <source>
        <dbReference type="EMBL" id="OWP04000.1"/>
    </source>
</evidence>
<feature type="region of interest" description="Disordered" evidence="1">
    <location>
        <begin position="1"/>
        <end position="65"/>
    </location>
</feature>
<organism evidence="2 3">
    <name type="scientific">Diplocarpon coronariae</name>
    <dbReference type="NCBI Taxonomy" id="2795749"/>
    <lineage>
        <taxon>Eukaryota</taxon>
        <taxon>Fungi</taxon>
        <taxon>Dikarya</taxon>
        <taxon>Ascomycota</taxon>
        <taxon>Pezizomycotina</taxon>
        <taxon>Leotiomycetes</taxon>
        <taxon>Helotiales</taxon>
        <taxon>Drepanopezizaceae</taxon>
        <taxon>Diplocarpon</taxon>
    </lineage>
</organism>
<name>A0A218Z8T1_9HELO</name>
<dbReference type="Proteomes" id="UP000242519">
    <property type="component" value="Unassembled WGS sequence"/>
</dbReference>
<protein>
    <submittedName>
        <fullName evidence="2">Uncharacterized protein</fullName>
    </submittedName>
</protein>
<dbReference type="EMBL" id="MZNU01000149">
    <property type="protein sequence ID" value="OWP04000.1"/>
    <property type="molecule type" value="Genomic_DNA"/>
</dbReference>
<proteinExistence type="predicted"/>
<feature type="compositionally biased region" description="Pro residues" evidence="1">
    <location>
        <begin position="21"/>
        <end position="30"/>
    </location>
</feature>
<keyword evidence="3" id="KW-1185">Reference proteome</keyword>